<reference evidence="2" key="1">
    <citation type="submission" date="2020-05" db="EMBL/GenBank/DDBJ databases">
        <title>WGS assembly of Panicum virgatum.</title>
        <authorList>
            <person name="Lovell J.T."/>
            <person name="Jenkins J."/>
            <person name="Shu S."/>
            <person name="Juenger T.E."/>
            <person name="Schmutz J."/>
        </authorList>
    </citation>
    <scope>NUCLEOTIDE SEQUENCE</scope>
    <source>
        <strain evidence="2">AP13</strain>
    </source>
</reference>
<organism evidence="2 3">
    <name type="scientific">Panicum virgatum</name>
    <name type="common">Blackwell switchgrass</name>
    <dbReference type="NCBI Taxonomy" id="38727"/>
    <lineage>
        <taxon>Eukaryota</taxon>
        <taxon>Viridiplantae</taxon>
        <taxon>Streptophyta</taxon>
        <taxon>Embryophyta</taxon>
        <taxon>Tracheophyta</taxon>
        <taxon>Spermatophyta</taxon>
        <taxon>Magnoliopsida</taxon>
        <taxon>Liliopsida</taxon>
        <taxon>Poales</taxon>
        <taxon>Poaceae</taxon>
        <taxon>PACMAD clade</taxon>
        <taxon>Panicoideae</taxon>
        <taxon>Panicodae</taxon>
        <taxon>Paniceae</taxon>
        <taxon>Panicinae</taxon>
        <taxon>Panicum</taxon>
        <taxon>Panicum sect. Hiantes</taxon>
    </lineage>
</organism>
<protein>
    <submittedName>
        <fullName evidence="2">Uncharacterized protein</fullName>
    </submittedName>
</protein>
<dbReference type="Proteomes" id="UP000823388">
    <property type="component" value="Chromosome 2K"/>
</dbReference>
<feature type="region of interest" description="Disordered" evidence="1">
    <location>
        <begin position="157"/>
        <end position="208"/>
    </location>
</feature>
<evidence type="ECO:0000313" key="2">
    <source>
        <dbReference type="EMBL" id="KAG2644374.1"/>
    </source>
</evidence>
<dbReference type="AlphaFoldDB" id="A0A8T0WGI7"/>
<dbReference type="EMBL" id="CM029039">
    <property type="protein sequence ID" value="KAG2644374.1"/>
    <property type="molecule type" value="Genomic_DNA"/>
</dbReference>
<comment type="caution">
    <text evidence="2">The sequence shown here is derived from an EMBL/GenBank/DDBJ whole genome shotgun (WGS) entry which is preliminary data.</text>
</comment>
<evidence type="ECO:0000256" key="1">
    <source>
        <dbReference type="SAM" id="MobiDB-lite"/>
    </source>
</evidence>
<gene>
    <name evidence="2" type="ORF">PVAP13_2KG411686</name>
</gene>
<name>A0A8T0WGI7_PANVG</name>
<evidence type="ECO:0000313" key="3">
    <source>
        <dbReference type="Proteomes" id="UP000823388"/>
    </source>
</evidence>
<proteinExistence type="predicted"/>
<accession>A0A8T0WGI7</accession>
<feature type="region of interest" description="Disordered" evidence="1">
    <location>
        <begin position="1"/>
        <end position="21"/>
    </location>
</feature>
<feature type="compositionally biased region" description="Basic and acidic residues" evidence="1">
    <location>
        <begin position="193"/>
        <end position="204"/>
    </location>
</feature>
<feature type="compositionally biased region" description="Polar residues" evidence="1">
    <location>
        <begin position="7"/>
        <end position="19"/>
    </location>
</feature>
<sequence>MSKSVRDPIQSSTRSQSIASAALVPHPFPTRLVPHPFPTRLVPLPFPTQLTSSYSPHRPVHLPPLLQRGAGMSAAEGSSSRRTGSRLAGLLRRASSGCAWPVWAQAWSRRTGAASGARAQWRPARRASAVAAHGRRGAGMAYPPPLRCLPSSSLLGAASAAAGSPPPRCLPSSSSPLSVDGHGRSGAARRRGRAEQRGRTERRTWPARRRWIRIRS</sequence>
<keyword evidence="3" id="KW-1185">Reference proteome</keyword>